<dbReference type="Proteomes" id="UP000604341">
    <property type="component" value="Unassembled WGS sequence"/>
</dbReference>
<sequence>MLRAWDYLQDLGCTRVTSAQRVGDQMRQIVEIHCGGRCVGQGEHRWPQRAFLIALMEAVQVICPDGHPATPSLPMTYTELTPAAMYR</sequence>
<evidence type="ECO:0000313" key="1">
    <source>
        <dbReference type="EMBL" id="GGL20196.1"/>
    </source>
</evidence>
<organism evidence="1 2">
    <name type="scientific">Deinococcus radiotolerans</name>
    <dbReference type="NCBI Taxonomy" id="1309407"/>
    <lineage>
        <taxon>Bacteria</taxon>
        <taxon>Thermotogati</taxon>
        <taxon>Deinococcota</taxon>
        <taxon>Deinococci</taxon>
        <taxon>Deinococcales</taxon>
        <taxon>Deinococcaceae</taxon>
        <taxon>Deinococcus</taxon>
    </lineage>
</organism>
<keyword evidence="2" id="KW-1185">Reference proteome</keyword>
<proteinExistence type="predicted"/>
<accession>A0ABQ2FRT1</accession>
<reference evidence="2" key="1">
    <citation type="journal article" date="2019" name="Int. J. Syst. Evol. Microbiol.">
        <title>The Global Catalogue of Microorganisms (GCM) 10K type strain sequencing project: providing services to taxonomists for standard genome sequencing and annotation.</title>
        <authorList>
            <consortium name="The Broad Institute Genomics Platform"/>
            <consortium name="The Broad Institute Genome Sequencing Center for Infectious Disease"/>
            <person name="Wu L."/>
            <person name="Ma J."/>
        </authorList>
    </citation>
    <scope>NUCLEOTIDE SEQUENCE [LARGE SCALE GENOMIC DNA]</scope>
    <source>
        <strain evidence="2">JCM 19173</strain>
    </source>
</reference>
<evidence type="ECO:0000313" key="2">
    <source>
        <dbReference type="Proteomes" id="UP000604341"/>
    </source>
</evidence>
<dbReference type="EMBL" id="BMPE01000037">
    <property type="protein sequence ID" value="GGL20196.1"/>
    <property type="molecule type" value="Genomic_DNA"/>
</dbReference>
<name>A0ABQ2FRT1_9DEIO</name>
<gene>
    <name evidence="1" type="ORF">GCM10010844_43870</name>
</gene>
<comment type="caution">
    <text evidence="1">The sequence shown here is derived from an EMBL/GenBank/DDBJ whole genome shotgun (WGS) entry which is preliminary data.</text>
</comment>
<protein>
    <submittedName>
        <fullName evidence="1">Uncharacterized protein</fullName>
    </submittedName>
</protein>